<dbReference type="Proteomes" id="UP000014629">
    <property type="component" value="Unassembled WGS sequence"/>
</dbReference>
<dbReference type="PATRIC" id="fig|1286094.4.peg.3110"/>
<gene>
    <name evidence="2" type="ORF">STRAU_3143</name>
</gene>
<dbReference type="EMBL" id="AOPZ01000137">
    <property type="protein sequence ID" value="EPH43825.1"/>
    <property type="molecule type" value="Genomic_DNA"/>
</dbReference>
<keyword evidence="3" id="KW-1185">Reference proteome</keyword>
<sequence>MPKLTYFVGATITTEFADALPAPDRTALGLADTLDATLRHGPDGTGHVRPGLGHEPHKAVRPAAANRPVPLARHQRGPGRRGNR</sequence>
<evidence type="ECO:0000313" key="2">
    <source>
        <dbReference type="EMBL" id="EPH43825.1"/>
    </source>
</evidence>
<feature type="compositionally biased region" description="Low complexity" evidence="1">
    <location>
        <begin position="61"/>
        <end position="72"/>
    </location>
</feature>
<feature type="region of interest" description="Disordered" evidence="1">
    <location>
        <begin position="41"/>
        <end position="84"/>
    </location>
</feature>
<reference evidence="2 3" key="1">
    <citation type="submission" date="2013-02" db="EMBL/GenBank/DDBJ databases">
        <title>Draft Genome Sequence of Streptomyces aurantiacus, Which Produces Setomimycin.</title>
        <authorList>
            <person name="Gruening B.A."/>
            <person name="Praeg A."/>
            <person name="Erxleben A."/>
            <person name="Guenther S."/>
            <person name="Mueller M."/>
        </authorList>
    </citation>
    <scope>NUCLEOTIDE SEQUENCE [LARGE SCALE GENOMIC DNA]</scope>
    <source>
        <strain evidence="2 3">JA 4570</strain>
    </source>
</reference>
<dbReference type="AlphaFoldDB" id="S3ZZC1"/>
<proteinExistence type="predicted"/>
<evidence type="ECO:0000313" key="3">
    <source>
        <dbReference type="Proteomes" id="UP000014629"/>
    </source>
</evidence>
<organism evidence="2 3">
    <name type="scientific">Streptomyces aurantiacus JA 4570</name>
    <dbReference type="NCBI Taxonomy" id="1286094"/>
    <lineage>
        <taxon>Bacteria</taxon>
        <taxon>Bacillati</taxon>
        <taxon>Actinomycetota</taxon>
        <taxon>Actinomycetes</taxon>
        <taxon>Kitasatosporales</taxon>
        <taxon>Streptomycetaceae</taxon>
        <taxon>Streptomyces</taxon>
        <taxon>Streptomyces aurantiacus group</taxon>
    </lineage>
</organism>
<evidence type="ECO:0000256" key="1">
    <source>
        <dbReference type="SAM" id="MobiDB-lite"/>
    </source>
</evidence>
<comment type="caution">
    <text evidence="2">The sequence shown here is derived from an EMBL/GenBank/DDBJ whole genome shotgun (WGS) entry which is preliminary data.</text>
</comment>
<accession>S3ZZC1</accession>
<name>S3ZZC1_9ACTN</name>
<protein>
    <submittedName>
        <fullName evidence="2">Uncharacterized protein</fullName>
    </submittedName>
</protein>
<feature type="compositionally biased region" description="Basic residues" evidence="1">
    <location>
        <begin position="73"/>
        <end position="84"/>
    </location>
</feature>